<dbReference type="GO" id="GO:0043874">
    <property type="term" value="F:acireductone synthase activity"/>
    <property type="evidence" value="ECO:0007669"/>
    <property type="project" value="InterPro"/>
</dbReference>
<sequence length="363" mass="39309">MPSGIVQVRRPRAIVFDILGTASKSGFLERILFPFLKINLETYINTHWDKGDFIKLYKRIQEQSLEFNKQEPATPLVLDHEATQAKGSLLQFIGFVTDNGVNSPAVTQLRFKVWFEGYNQSRLRTPIYADVPASLKRWFAEGIKFYVFSNTWVEAQRALLRNTNHGDLTHLIAGHFDNDFGLLTEVDSWVRFCAQIQQSPNNVLFLTKSPAEGRAAQDAGISVVLVLTHRHNVKAVSHEDRQRFPYVRTLNDLQWTEGVMMPGGSEMPMQTTAGPMPTAISAANMPPASTVPVSSVPASSAHPSASQAPASSKPSSVSGSAKGGSSHAGGSHAGGSHAGGSHAGSSHPSSSHAASAHPHSSHK</sequence>
<keyword evidence="3" id="KW-0486">Methionine biosynthesis</keyword>
<accession>A0A6G1SK01</accession>
<dbReference type="PANTHER" id="PTHR20371">
    <property type="entry name" value="ENOLASE-PHOSPHATASE E1"/>
    <property type="match status" value="1"/>
</dbReference>
<evidence type="ECO:0000256" key="1">
    <source>
        <dbReference type="ARBA" id="ARBA00022605"/>
    </source>
</evidence>
<keyword evidence="2" id="KW-0378">Hydrolase</keyword>
<dbReference type="EMBL" id="GGYP01005472">
    <property type="protein sequence ID" value="MDE50243.1"/>
    <property type="molecule type" value="Transcribed_RNA"/>
</dbReference>
<dbReference type="GO" id="GO:0019509">
    <property type="term" value="P:L-methionine salvage from methylthioadenosine"/>
    <property type="evidence" value="ECO:0007669"/>
    <property type="project" value="InterPro"/>
</dbReference>
<reference evidence="5" key="1">
    <citation type="submission" date="2018-10" db="EMBL/GenBank/DDBJ databases">
        <title>Transcriptome assembly of Aceria tosichella (Wheat curl mite) Type 2.</title>
        <authorList>
            <person name="Scully E.D."/>
            <person name="Geib S.M."/>
            <person name="Palmer N.A."/>
            <person name="Gupta A.K."/>
            <person name="Sarath G."/>
            <person name="Tatineni S."/>
        </authorList>
    </citation>
    <scope>NUCLEOTIDE SEQUENCE</scope>
    <source>
        <strain evidence="5">LincolnNE</strain>
    </source>
</reference>
<gene>
    <name evidence="5" type="primary">Enoph1</name>
    <name evidence="5" type="ORF">g.19835</name>
</gene>
<evidence type="ECO:0000256" key="4">
    <source>
        <dbReference type="SAM" id="MobiDB-lite"/>
    </source>
</evidence>
<dbReference type="InterPro" id="IPR023943">
    <property type="entry name" value="Enolase-ppase_E1"/>
</dbReference>
<feature type="compositionally biased region" description="Low complexity" evidence="4">
    <location>
        <begin position="343"/>
        <end position="363"/>
    </location>
</feature>
<evidence type="ECO:0000256" key="2">
    <source>
        <dbReference type="ARBA" id="ARBA00022801"/>
    </source>
</evidence>
<proteinExistence type="predicted"/>
<evidence type="ECO:0000313" key="5">
    <source>
        <dbReference type="EMBL" id="MDE50243.1"/>
    </source>
</evidence>
<dbReference type="InterPro" id="IPR036412">
    <property type="entry name" value="HAD-like_sf"/>
</dbReference>
<organism evidence="5">
    <name type="scientific">Aceria tosichella</name>
    <name type="common">wheat curl mite</name>
    <dbReference type="NCBI Taxonomy" id="561515"/>
    <lineage>
        <taxon>Eukaryota</taxon>
        <taxon>Metazoa</taxon>
        <taxon>Ecdysozoa</taxon>
        <taxon>Arthropoda</taxon>
        <taxon>Chelicerata</taxon>
        <taxon>Arachnida</taxon>
        <taxon>Acari</taxon>
        <taxon>Acariformes</taxon>
        <taxon>Trombidiformes</taxon>
        <taxon>Prostigmata</taxon>
        <taxon>Eupodina</taxon>
        <taxon>Eriophyoidea</taxon>
        <taxon>Eriophyidae</taxon>
        <taxon>Eriophyinae</taxon>
        <taxon>Aceriini</taxon>
        <taxon>Aceria</taxon>
    </lineage>
</organism>
<protein>
    <submittedName>
        <fullName evidence="5">Enolase-phosphatase E1</fullName>
    </submittedName>
</protein>
<dbReference type="AlphaFoldDB" id="A0A6G1SK01"/>
<feature type="region of interest" description="Disordered" evidence="4">
    <location>
        <begin position="263"/>
        <end position="363"/>
    </location>
</feature>
<dbReference type="SUPFAM" id="SSF56784">
    <property type="entry name" value="HAD-like"/>
    <property type="match status" value="1"/>
</dbReference>
<evidence type="ECO:0000256" key="3">
    <source>
        <dbReference type="ARBA" id="ARBA00023167"/>
    </source>
</evidence>
<dbReference type="GO" id="GO:0000287">
    <property type="term" value="F:magnesium ion binding"/>
    <property type="evidence" value="ECO:0007669"/>
    <property type="project" value="InterPro"/>
</dbReference>
<dbReference type="PANTHER" id="PTHR20371:SF1">
    <property type="entry name" value="ENOLASE-PHOSPHATASE E1"/>
    <property type="match status" value="1"/>
</dbReference>
<dbReference type="Gene3D" id="3.40.50.1000">
    <property type="entry name" value="HAD superfamily/HAD-like"/>
    <property type="match status" value="1"/>
</dbReference>
<feature type="compositionally biased region" description="Low complexity" evidence="4">
    <location>
        <begin position="286"/>
        <end position="330"/>
    </location>
</feature>
<dbReference type="InterPro" id="IPR023214">
    <property type="entry name" value="HAD_sf"/>
</dbReference>
<feature type="compositionally biased region" description="Gly residues" evidence="4">
    <location>
        <begin position="331"/>
        <end position="342"/>
    </location>
</feature>
<name>A0A6G1SK01_9ACAR</name>
<dbReference type="NCBIfam" id="TIGR01691">
    <property type="entry name" value="enolase-ppase"/>
    <property type="match status" value="1"/>
</dbReference>
<keyword evidence="1" id="KW-0028">Amino-acid biosynthesis</keyword>